<dbReference type="RefSeq" id="XP_065329652.1">
    <property type="nucleotide sequence ID" value="XM_065473580.1"/>
</dbReference>
<comment type="catalytic activity">
    <reaction evidence="1">
        <text>S-ubiquitinyl-[E2 ubiquitin-conjugating enzyme]-L-cysteine + [acceptor protein]-L-lysine = [E2 ubiquitin-conjugating enzyme]-L-cysteine + N(6)-ubiquitinyl-[acceptor protein]-L-lysine.</text>
        <dbReference type="EC" id="2.3.2.26"/>
    </reaction>
</comment>
<dbReference type="Gene3D" id="3.30.2410.10">
    <property type="entry name" value="Hect, E3 ligase catalytic domain"/>
    <property type="match status" value="1"/>
</dbReference>
<dbReference type="Proteomes" id="UP001334084">
    <property type="component" value="Chromosome 5"/>
</dbReference>
<evidence type="ECO:0000256" key="4">
    <source>
        <dbReference type="ARBA" id="ARBA00022679"/>
    </source>
</evidence>
<keyword evidence="10" id="KW-1185">Reference proteome</keyword>
<dbReference type="FunFam" id="3.30.2410.10:FF:000009">
    <property type="entry name" value="Probable E3 ubiquitin-protein ligase HECTD2"/>
    <property type="match status" value="1"/>
</dbReference>
<keyword evidence="4" id="KW-0808">Transferase</keyword>
<evidence type="ECO:0000256" key="3">
    <source>
        <dbReference type="ARBA" id="ARBA00012485"/>
    </source>
</evidence>
<dbReference type="PROSITE" id="PS50237">
    <property type="entry name" value="HECT"/>
    <property type="match status" value="1"/>
</dbReference>
<dbReference type="KEGG" id="vnx:VNE69_05098"/>
<keyword evidence="7" id="KW-0472">Membrane</keyword>
<organism evidence="9 10">
    <name type="scientific">Vairimorpha necatrix</name>
    <dbReference type="NCBI Taxonomy" id="6039"/>
    <lineage>
        <taxon>Eukaryota</taxon>
        <taxon>Fungi</taxon>
        <taxon>Fungi incertae sedis</taxon>
        <taxon>Microsporidia</taxon>
        <taxon>Nosematidae</taxon>
        <taxon>Vairimorpha</taxon>
    </lineage>
</organism>
<dbReference type="InterPro" id="IPR000569">
    <property type="entry name" value="HECT_dom"/>
</dbReference>
<reference evidence="9" key="1">
    <citation type="journal article" date="2024" name="BMC Genomics">
        <title>Functional annotation of a divergent genome using sequence and structure-based similarity.</title>
        <authorList>
            <person name="Svedberg D."/>
            <person name="Winiger R.R."/>
            <person name="Berg A."/>
            <person name="Sharma H."/>
            <person name="Tellgren-Roth C."/>
            <person name="Debrunner-Vossbrinck B.A."/>
            <person name="Vossbrinck C.R."/>
            <person name="Barandun J."/>
        </authorList>
    </citation>
    <scope>NUCLEOTIDE SEQUENCE</scope>
    <source>
        <strain evidence="9">Illinois isolate</strain>
    </source>
</reference>
<dbReference type="EMBL" id="CP142730">
    <property type="protein sequence ID" value="WUR03507.1"/>
    <property type="molecule type" value="Genomic_DNA"/>
</dbReference>
<keyword evidence="7" id="KW-1133">Transmembrane helix</keyword>
<accession>A0AAX4JBY8</accession>
<gene>
    <name evidence="9" type="ORF">VNE69_05098</name>
</gene>
<evidence type="ECO:0000256" key="5">
    <source>
        <dbReference type="ARBA" id="ARBA00022786"/>
    </source>
</evidence>
<feature type="domain" description="HECT" evidence="8">
    <location>
        <begin position="121"/>
        <end position="451"/>
    </location>
</feature>
<dbReference type="GeneID" id="90541322"/>
<evidence type="ECO:0000313" key="10">
    <source>
        <dbReference type="Proteomes" id="UP001334084"/>
    </source>
</evidence>
<dbReference type="InterPro" id="IPR035983">
    <property type="entry name" value="Hect_E3_ubiquitin_ligase"/>
</dbReference>
<dbReference type="AlphaFoldDB" id="A0AAX4JBY8"/>
<evidence type="ECO:0000256" key="2">
    <source>
        <dbReference type="ARBA" id="ARBA00004906"/>
    </source>
</evidence>
<dbReference type="EC" id="2.3.2.26" evidence="3"/>
<keyword evidence="5 6" id="KW-0833">Ubl conjugation pathway</keyword>
<evidence type="ECO:0000256" key="6">
    <source>
        <dbReference type="PROSITE-ProRule" id="PRU00104"/>
    </source>
</evidence>
<dbReference type="GO" id="GO:0016567">
    <property type="term" value="P:protein ubiquitination"/>
    <property type="evidence" value="ECO:0007669"/>
    <property type="project" value="TreeGrafter"/>
</dbReference>
<dbReference type="GO" id="GO:0005737">
    <property type="term" value="C:cytoplasm"/>
    <property type="evidence" value="ECO:0007669"/>
    <property type="project" value="TreeGrafter"/>
</dbReference>
<dbReference type="GO" id="GO:0006511">
    <property type="term" value="P:ubiquitin-dependent protein catabolic process"/>
    <property type="evidence" value="ECO:0007669"/>
    <property type="project" value="TreeGrafter"/>
</dbReference>
<dbReference type="Gene3D" id="3.90.1750.10">
    <property type="entry name" value="Hect, E3 ligase catalytic domains"/>
    <property type="match status" value="1"/>
</dbReference>
<dbReference type="SMART" id="SM00119">
    <property type="entry name" value="HECTc"/>
    <property type="match status" value="1"/>
</dbReference>
<dbReference type="SUPFAM" id="SSF56204">
    <property type="entry name" value="Hect, E3 ligase catalytic domain"/>
    <property type="match status" value="1"/>
</dbReference>
<keyword evidence="7" id="KW-0812">Transmembrane</keyword>
<evidence type="ECO:0000256" key="1">
    <source>
        <dbReference type="ARBA" id="ARBA00000885"/>
    </source>
</evidence>
<comment type="pathway">
    <text evidence="2">Protein modification; protein ubiquitination.</text>
</comment>
<sequence>MRSLFFILLFFLIIQILSFIIIFCFTVLYPIRRPAEYLLNVIRELRRFFGNNERQHNAIIEIENSFKSNERKFNDYISCTDVFYEDLKSRFRPYQYFSTEITVDRKDLLNTSIKKLMNLKENQLLPNIKLCIRFKDEIGADEGGLTREWISLIIDEIFDAKTNLFECTNGDLSKMIPVDKNLSTADLLYYKFLGRVLGRMIVSKVNADVRLHGIIWKFILDLPCADSDYKNIDPVFYRNLLSLKEDDVQFEDLSLTFEYDGMNLIRNGKKIYVDEENVELYIDRVLKYKYDAKINIQCQSIKEGLNEIIPRDLLNYFSPENLELLICGTQDISVEHWKKFTKYKNYKKEDLIIKWFWEIVQNFSQEKKVLLLNFVTGSRRLPAGGFRNISNSDKKTWKFTIQKCLSDDDKILPSAWTCNKILSLPVYKSKKILEEKLFKAIIECQEGFLII</sequence>
<dbReference type="GO" id="GO:0061630">
    <property type="term" value="F:ubiquitin protein ligase activity"/>
    <property type="evidence" value="ECO:0007669"/>
    <property type="project" value="UniProtKB-EC"/>
</dbReference>
<proteinExistence type="predicted"/>
<dbReference type="InterPro" id="IPR050409">
    <property type="entry name" value="E3_ubiq-protein_ligase"/>
</dbReference>
<feature type="transmembrane region" description="Helical" evidence="7">
    <location>
        <begin position="6"/>
        <end position="29"/>
    </location>
</feature>
<dbReference type="PANTHER" id="PTHR11254:SF440">
    <property type="entry name" value="E3 UBIQUITIN-PROTEIN LIGASE NEDD-4"/>
    <property type="match status" value="1"/>
</dbReference>
<evidence type="ECO:0000256" key="7">
    <source>
        <dbReference type="SAM" id="Phobius"/>
    </source>
</evidence>
<protein>
    <recommendedName>
        <fullName evidence="3">HECT-type E3 ubiquitin transferase</fullName>
        <ecNumber evidence="3">2.3.2.26</ecNumber>
    </recommendedName>
</protein>
<feature type="active site" description="Glycyl thioester intermediate" evidence="6">
    <location>
        <position position="418"/>
    </location>
</feature>
<dbReference type="PANTHER" id="PTHR11254">
    <property type="entry name" value="HECT DOMAIN UBIQUITIN-PROTEIN LIGASE"/>
    <property type="match status" value="1"/>
</dbReference>
<evidence type="ECO:0000259" key="8">
    <source>
        <dbReference type="PROSITE" id="PS50237"/>
    </source>
</evidence>
<name>A0AAX4JBY8_9MICR</name>
<dbReference type="Gene3D" id="3.30.2160.10">
    <property type="entry name" value="Hect, E3 ligase catalytic domain"/>
    <property type="match status" value="1"/>
</dbReference>
<dbReference type="Pfam" id="PF00632">
    <property type="entry name" value="HECT"/>
    <property type="match status" value="1"/>
</dbReference>
<evidence type="ECO:0000313" key="9">
    <source>
        <dbReference type="EMBL" id="WUR03507.1"/>
    </source>
</evidence>